<proteinExistence type="predicted"/>
<organism evidence="2 3">
    <name type="scientific">Dictyostelium purpureum</name>
    <name type="common">Slime mold</name>
    <dbReference type="NCBI Taxonomy" id="5786"/>
    <lineage>
        <taxon>Eukaryota</taxon>
        <taxon>Amoebozoa</taxon>
        <taxon>Evosea</taxon>
        <taxon>Eumycetozoa</taxon>
        <taxon>Dictyostelia</taxon>
        <taxon>Dictyosteliales</taxon>
        <taxon>Dictyosteliaceae</taxon>
        <taxon>Dictyostelium</taxon>
    </lineage>
</organism>
<evidence type="ECO:0000256" key="1">
    <source>
        <dbReference type="SAM" id="Coils"/>
    </source>
</evidence>
<dbReference type="KEGG" id="dpp:DICPUDRAFT_148387"/>
<dbReference type="FunCoup" id="F0ZB00">
    <property type="interactions" value="743"/>
</dbReference>
<name>F0ZB00_DICPU</name>
<protein>
    <recommendedName>
        <fullName evidence="4">Transmembrane protein</fullName>
    </recommendedName>
</protein>
<keyword evidence="1" id="KW-0175">Coiled coil</keyword>
<dbReference type="VEuPathDB" id="AmoebaDB:DICPUDRAFT_148387"/>
<evidence type="ECO:0000313" key="2">
    <source>
        <dbReference type="EMBL" id="EGC38918.1"/>
    </source>
</evidence>
<dbReference type="OrthoDB" id="20336at2759"/>
<dbReference type="eggNOG" id="ENOG502RHE9">
    <property type="taxonomic scope" value="Eukaryota"/>
</dbReference>
<evidence type="ECO:0000313" key="3">
    <source>
        <dbReference type="Proteomes" id="UP000001064"/>
    </source>
</evidence>
<dbReference type="RefSeq" id="XP_003284598.1">
    <property type="nucleotide sequence ID" value="XM_003284550.1"/>
</dbReference>
<reference evidence="3" key="1">
    <citation type="journal article" date="2011" name="Genome Biol.">
        <title>Comparative genomics of the social amoebae Dictyostelium discoideum and Dictyostelium purpureum.</title>
        <authorList>
            <consortium name="US DOE Joint Genome Institute (JGI-PGF)"/>
            <person name="Sucgang R."/>
            <person name="Kuo A."/>
            <person name="Tian X."/>
            <person name="Salerno W."/>
            <person name="Parikh A."/>
            <person name="Feasley C.L."/>
            <person name="Dalin E."/>
            <person name="Tu H."/>
            <person name="Huang E."/>
            <person name="Barry K."/>
            <person name="Lindquist E."/>
            <person name="Shapiro H."/>
            <person name="Bruce D."/>
            <person name="Schmutz J."/>
            <person name="Salamov A."/>
            <person name="Fey P."/>
            <person name="Gaudet P."/>
            <person name="Anjard C."/>
            <person name="Babu M.M."/>
            <person name="Basu S."/>
            <person name="Bushmanova Y."/>
            <person name="van der Wel H."/>
            <person name="Katoh-Kurasawa M."/>
            <person name="Dinh C."/>
            <person name="Coutinho P.M."/>
            <person name="Saito T."/>
            <person name="Elias M."/>
            <person name="Schaap P."/>
            <person name="Kay R.R."/>
            <person name="Henrissat B."/>
            <person name="Eichinger L."/>
            <person name="Rivero F."/>
            <person name="Putnam N.H."/>
            <person name="West C.M."/>
            <person name="Loomis W.F."/>
            <person name="Chisholm R.L."/>
            <person name="Shaulsky G."/>
            <person name="Strassmann J.E."/>
            <person name="Queller D.C."/>
            <person name="Kuspa A."/>
            <person name="Grigoriev I.V."/>
        </authorList>
    </citation>
    <scope>NUCLEOTIDE SEQUENCE [LARGE SCALE GENOMIC DNA]</scope>
    <source>
        <strain evidence="3">QSDP1</strain>
    </source>
</reference>
<feature type="coiled-coil region" evidence="1">
    <location>
        <begin position="261"/>
        <end position="344"/>
    </location>
</feature>
<accession>F0ZB00</accession>
<gene>
    <name evidence="2" type="ORF">DICPUDRAFT_148387</name>
</gene>
<dbReference type="EMBL" id="GL870967">
    <property type="protein sequence ID" value="EGC38918.1"/>
    <property type="molecule type" value="Genomic_DNA"/>
</dbReference>
<keyword evidence="3" id="KW-1185">Reference proteome</keyword>
<dbReference type="AlphaFoldDB" id="F0ZB00"/>
<dbReference type="GeneID" id="10506370"/>
<dbReference type="InParanoid" id="F0ZB00"/>
<dbReference type="Proteomes" id="UP000001064">
    <property type="component" value="Unassembled WGS sequence"/>
</dbReference>
<evidence type="ECO:0008006" key="4">
    <source>
        <dbReference type="Google" id="ProtNLM"/>
    </source>
</evidence>
<dbReference type="OMA" id="CHINPGM"/>
<sequence length="344" mass="40053">MNRFSKISPLLFNINKRSFSTLNKNSFKLPLTQKKCTFSNNNNIRLYSTQQKPQEQEQKQQIEEFNPLPEIAKPTTALSIDLGIYKTGEKLTDLNPEHLVYQSNKELLLKLLRPSLTFQAAICVSAPLIAYYNELSLKTIVLLALFSCWGVSFKFIGEKLGSCFAIRVYREPGSEYIRLVHVNPKLDVLKIPIADIQQSKVNEHRAPYVLLDNGALFFFESGGILHNEEEFKYILSGEENKKKHRTIEQEEYAKFFEEGTSEDLEEASKVLDSELARIEKELEVAKEEQKQEQDQIFYENRYNKNLEETSKVLDLELERIEKELEDAKKEQEQEQEQENKKKIN</sequence>